<feature type="compositionally biased region" description="Basic residues" evidence="1">
    <location>
        <begin position="51"/>
        <end position="62"/>
    </location>
</feature>
<name>A0A8S5T213_9CAUD</name>
<accession>A0A8S5T213</accession>
<feature type="region of interest" description="Disordered" evidence="1">
    <location>
        <begin position="42"/>
        <end position="62"/>
    </location>
</feature>
<reference evidence="2" key="1">
    <citation type="journal article" date="2021" name="Proc. Natl. Acad. Sci. U.S.A.">
        <title>A Catalog of Tens of Thousands of Viruses from Human Metagenomes Reveals Hidden Associations with Chronic Diseases.</title>
        <authorList>
            <person name="Tisza M.J."/>
            <person name="Buck C.B."/>
        </authorList>
    </citation>
    <scope>NUCLEOTIDE SEQUENCE</scope>
    <source>
        <strain evidence="2">Ctuch15</strain>
    </source>
</reference>
<organism evidence="2">
    <name type="scientific">Podoviridae sp. ctuch15</name>
    <dbReference type="NCBI Taxonomy" id="2827752"/>
    <lineage>
        <taxon>Viruses</taxon>
        <taxon>Duplodnaviria</taxon>
        <taxon>Heunggongvirae</taxon>
        <taxon>Uroviricota</taxon>
        <taxon>Caudoviricetes</taxon>
    </lineage>
</organism>
<evidence type="ECO:0000313" key="2">
    <source>
        <dbReference type="EMBL" id="DAF57297.1"/>
    </source>
</evidence>
<proteinExistence type="predicted"/>
<sequence>MIRCDNQRCKHNHREICVNMHLQIESERCICFEPKWQKKRKTNETDINHTPVHHSTRRRTFR</sequence>
<dbReference type="EMBL" id="BK032731">
    <property type="protein sequence ID" value="DAF57297.1"/>
    <property type="molecule type" value="Genomic_DNA"/>
</dbReference>
<protein>
    <submittedName>
        <fullName evidence="2">Uncharacterized protein</fullName>
    </submittedName>
</protein>
<evidence type="ECO:0000256" key="1">
    <source>
        <dbReference type="SAM" id="MobiDB-lite"/>
    </source>
</evidence>